<evidence type="ECO:0000313" key="1">
    <source>
        <dbReference type="EMBL" id="ATR79916.1"/>
    </source>
</evidence>
<keyword evidence="1" id="KW-0614">Plasmid</keyword>
<evidence type="ECO:0008006" key="3">
    <source>
        <dbReference type="Google" id="ProtNLM"/>
    </source>
</evidence>
<protein>
    <recommendedName>
        <fullName evidence="3">EexN family lipoprotein</fullName>
    </recommendedName>
</protein>
<reference evidence="2" key="1">
    <citation type="submission" date="2017-10" db="EMBL/GenBank/DDBJ databases">
        <title>Complete genome sequence of Moraxella osloensis NP7 isolated from human skin.</title>
        <authorList>
            <person name="Lee K."/>
            <person name="Lim J.Y."/>
            <person name="Hwang I."/>
        </authorList>
    </citation>
    <scope>NUCLEOTIDE SEQUENCE [LARGE SCALE GENOMIC DNA]</scope>
    <source>
        <strain evidence="2">NP7</strain>
        <plasmid evidence="2">pnp7-2</plasmid>
    </source>
</reference>
<proteinExistence type="predicted"/>
<name>A0A2D2LY50_FAUOS</name>
<organism evidence="1 2">
    <name type="scientific">Faucicola osloensis</name>
    <name type="common">Moraxella osloensis</name>
    <dbReference type="NCBI Taxonomy" id="34062"/>
    <lineage>
        <taxon>Bacteria</taxon>
        <taxon>Pseudomonadati</taxon>
        <taxon>Pseudomonadota</taxon>
        <taxon>Gammaproteobacteria</taxon>
        <taxon>Moraxellales</taxon>
        <taxon>Moraxellaceae</taxon>
        <taxon>Faucicola</taxon>
    </lineage>
</organism>
<dbReference type="AlphaFoldDB" id="A0A2D2LY50"/>
<dbReference type="PROSITE" id="PS51257">
    <property type="entry name" value="PROKAR_LIPOPROTEIN"/>
    <property type="match status" value="1"/>
</dbReference>
<gene>
    <name evidence="1" type="ORF">NP7_11230</name>
</gene>
<dbReference type="EMBL" id="CP024445">
    <property type="protein sequence ID" value="ATR79916.1"/>
    <property type="molecule type" value="Genomic_DNA"/>
</dbReference>
<accession>A0A2D2LY50</accession>
<dbReference type="Proteomes" id="UP000229340">
    <property type="component" value="Plasmid pNP7-2"/>
</dbReference>
<dbReference type="RefSeq" id="WP_100271241.1">
    <property type="nucleotide sequence ID" value="NZ_CP024445.1"/>
</dbReference>
<sequence>MKLINMILIGAAITAVTGCQYQPRSSEYYRANLEQAQKDEQKCQQMRASGKEPNAVLAKNCRIAHDILLRRANAGVAAAIKNS</sequence>
<geneLocation type="plasmid" evidence="2">
    <name>pnp7-2</name>
</geneLocation>
<evidence type="ECO:0000313" key="2">
    <source>
        <dbReference type="Proteomes" id="UP000229340"/>
    </source>
</evidence>